<gene>
    <name evidence="1" type="ORF">DHEL01_v212102</name>
</gene>
<dbReference type="EMBL" id="MAVT02002220">
    <property type="protein sequence ID" value="POS69504.1"/>
    <property type="molecule type" value="Genomic_DNA"/>
</dbReference>
<dbReference type="AlphaFoldDB" id="A0A2P5HGY6"/>
<evidence type="ECO:0000313" key="2">
    <source>
        <dbReference type="Proteomes" id="UP000094444"/>
    </source>
</evidence>
<dbReference type="Proteomes" id="UP000094444">
    <property type="component" value="Unassembled WGS sequence"/>
</dbReference>
<organism evidence="1 2">
    <name type="scientific">Diaporthe helianthi</name>
    <dbReference type="NCBI Taxonomy" id="158607"/>
    <lineage>
        <taxon>Eukaryota</taxon>
        <taxon>Fungi</taxon>
        <taxon>Dikarya</taxon>
        <taxon>Ascomycota</taxon>
        <taxon>Pezizomycotina</taxon>
        <taxon>Sordariomycetes</taxon>
        <taxon>Sordariomycetidae</taxon>
        <taxon>Diaporthales</taxon>
        <taxon>Diaporthaceae</taxon>
        <taxon>Diaporthe</taxon>
    </lineage>
</organism>
<sequence length="111" mass="12506">MDTEKLVVELKSVTKLESALEVIKALGYGQVQDYKVLRFVLSKTWPFSEDKDTYQMSSLDCVLVVMRHILAQSSGIGNPDLTQELDTDPLLHLCLRDFSARTPEKLADMST</sequence>
<dbReference type="InParanoid" id="A0A2P5HGY6"/>
<accession>A0A2P5HGY6</accession>
<evidence type="ECO:0000313" key="1">
    <source>
        <dbReference type="EMBL" id="POS69504.1"/>
    </source>
</evidence>
<comment type="caution">
    <text evidence="1">The sequence shown here is derived from an EMBL/GenBank/DDBJ whole genome shotgun (WGS) entry which is preliminary data.</text>
</comment>
<dbReference type="OrthoDB" id="4806845at2759"/>
<proteinExistence type="predicted"/>
<name>A0A2P5HGY6_DIAHE</name>
<reference evidence="1" key="1">
    <citation type="submission" date="2017-09" db="EMBL/GenBank/DDBJ databases">
        <title>Polyketide synthases of a Diaporthe helianthi virulent isolate.</title>
        <authorList>
            <person name="Baroncelli R."/>
        </authorList>
    </citation>
    <scope>NUCLEOTIDE SEQUENCE [LARGE SCALE GENOMIC DNA]</scope>
    <source>
        <strain evidence="1">7/96</strain>
    </source>
</reference>
<protein>
    <submittedName>
        <fullName evidence="1">Uncharacterized protein</fullName>
    </submittedName>
</protein>
<keyword evidence="2" id="KW-1185">Reference proteome</keyword>